<proteinExistence type="predicted"/>
<organism evidence="1 2">
    <name type="scientific">Halalkalibacter okhensis</name>
    <dbReference type="NCBI Taxonomy" id="333138"/>
    <lineage>
        <taxon>Bacteria</taxon>
        <taxon>Bacillati</taxon>
        <taxon>Bacillota</taxon>
        <taxon>Bacilli</taxon>
        <taxon>Bacillales</taxon>
        <taxon>Bacillaceae</taxon>
        <taxon>Halalkalibacter</taxon>
    </lineage>
</organism>
<dbReference type="SUPFAM" id="SSF53335">
    <property type="entry name" value="S-adenosyl-L-methionine-dependent methyltransferases"/>
    <property type="match status" value="1"/>
</dbReference>
<accession>A0A0B0IH31</accession>
<dbReference type="RefSeq" id="WP_034625017.1">
    <property type="nucleotide sequence ID" value="NZ_JRJU01000001.1"/>
</dbReference>
<dbReference type="AlphaFoldDB" id="A0A0B0IH31"/>
<evidence type="ECO:0000313" key="2">
    <source>
        <dbReference type="Proteomes" id="UP000030832"/>
    </source>
</evidence>
<keyword evidence="1" id="KW-0808">Transferase</keyword>
<dbReference type="Pfam" id="PF04816">
    <property type="entry name" value="TrmK"/>
    <property type="match status" value="1"/>
</dbReference>
<name>A0A0B0IH31_9BACI</name>
<evidence type="ECO:0000313" key="1">
    <source>
        <dbReference type="EMBL" id="KHF41868.1"/>
    </source>
</evidence>
<sequence length="236" mass="26737">MNEKHLSERLIRVAEHVPGGAKIADIGSDHAYLPCYLCIKDPNLTAIAGEVNEGPFQSAKKQVEKSGLTARIDVRRGNGLEVIKCGEVNTITIAGMGGGLITTILDEGKDKLEGVETLILQPNVSADMIRKWLLNNGWILNSEEILEEDEKIYEVLVAKRGNDESLYEDNKELKLLLGPFLMLESNLAFKKKWQFEVENWKRILTQFDKATINEQVEQKRKNLLKRINMVEEVLHR</sequence>
<dbReference type="STRING" id="333138.LQ50_00820"/>
<dbReference type="GO" id="GO:0160105">
    <property type="term" value="F:tRNA (adenine(22)-N1)-methyltransferase activity"/>
    <property type="evidence" value="ECO:0007669"/>
    <property type="project" value="InterPro"/>
</dbReference>
<dbReference type="InterPro" id="IPR006901">
    <property type="entry name" value="TrmK"/>
</dbReference>
<dbReference type="Proteomes" id="UP000030832">
    <property type="component" value="Unassembled WGS sequence"/>
</dbReference>
<protein>
    <submittedName>
        <fullName evidence="1">SAM-dependent methyltransferase</fullName>
    </submittedName>
</protein>
<comment type="caution">
    <text evidence="1">The sequence shown here is derived from an EMBL/GenBank/DDBJ whole genome shotgun (WGS) entry which is preliminary data.</text>
</comment>
<dbReference type="PANTHER" id="PTHR38451:SF1">
    <property type="entry name" value="TRNA (ADENINE(22)-N(1))-METHYLTRANSFERASE"/>
    <property type="match status" value="1"/>
</dbReference>
<dbReference type="PIRSF" id="PIRSF018637">
    <property type="entry name" value="TrmK"/>
    <property type="match status" value="1"/>
</dbReference>
<dbReference type="PANTHER" id="PTHR38451">
    <property type="entry name" value="TRNA (ADENINE(22)-N(1))-METHYLTRANSFERASE"/>
    <property type="match status" value="1"/>
</dbReference>
<dbReference type="eggNOG" id="COG2384">
    <property type="taxonomic scope" value="Bacteria"/>
</dbReference>
<reference evidence="1 2" key="1">
    <citation type="submission" date="2014-09" db="EMBL/GenBank/DDBJ databases">
        <title>Genome sequencing and annotation of Bacillus Okhensis strain Kh10-101T.</title>
        <authorList>
            <person name="Prakash J.S."/>
        </authorList>
    </citation>
    <scope>NUCLEOTIDE SEQUENCE [LARGE SCALE GENOMIC DNA]</scope>
    <source>
        <strain evidence="2">Kh10-101T</strain>
    </source>
</reference>
<keyword evidence="2" id="KW-1185">Reference proteome</keyword>
<dbReference type="EMBL" id="JRJU01000001">
    <property type="protein sequence ID" value="KHF41868.1"/>
    <property type="molecule type" value="Genomic_DNA"/>
</dbReference>
<dbReference type="Gene3D" id="3.40.50.150">
    <property type="entry name" value="Vaccinia Virus protein VP39"/>
    <property type="match status" value="1"/>
</dbReference>
<dbReference type="Gene3D" id="1.10.287.1890">
    <property type="match status" value="1"/>
</dbReference>
<dbReference type="OrthoDB" id="5881184at2"/>
<dbReference type="InterPro" id="IPR029063">
    <property type="entry name" value="SAM-dependent_MTases_sf"/>
</dbReference>
<dbReference type="GO" id="GO:0032259">
    <property type="term" value="P:methylation"/>
    <property type="evidence" value="ECO:0007669"/>
    <property type="project" value="UniProtKB-KW"/>
</dbReference>
<keyword evidence="1" id="KW-0489">Methyltransferase</keyword>
<gene>
    <name evidence="1" type="ORF">LQ50_00820</name>
</gene>